<dbReference type="PANTHER" id="PTHR23336:SF58">
    <property type="entry name" value="PROTEIN MICRORCHIDIA 4"/>
    <property type="match status" value="1"/>
</dbReference>
<accession>A0A0C1ZB57</accession>
<dbReference type="GO" id="GO:0016887">
    <property type="term" value="F:ATP hydrolysis activity"/>
    <property type="evidence" value="ECO:0007669"/>
    <property type="project" value="InterPro"/>
</dbReference>
<evidence type="ECO:0000313" key="1">
    <source>
        <dbReference type="EMBL" id="KIF53364.1"/>
    </source>
</evidence>
<dbReference type="InterPro" id="IPR045261">
    <property type="entry name" value="MORC_ATPase"/>
</dbReference>
<dbReference type="SUPFAM" id="SSF55874">
    <property type="entry name" value="ATPase domain of HSP90 chaperone/DNA topoisomerase II/histidine kinase"/>
    <property type="match status" value="1"/>
</dbReference>
<dbReference type="Proteomes" id="UP000031586">
    <property type="component" value="Unassembled WGS sequence"/>
</dbReference>
<evidence type="ECO:0000313" key="2">
    <source>
        <dbReference type="Proteomes" id="UP000031586"/>
    </source>
</evidence>
<dbReference type="AlphaFoldDB" id="A0A0C1ZB57"/>
<reference evidence="1 2" key="1">
    <citation type="submission" date="2014-07" db="EMBL/GenBank/DDBJ databases">
        <title>Unique and conserved regions in Vibrio harveyi and related species in comparison with the shrimp pathogen Vibrio harveyi CAIM 1792.</title>
        <authorList>
            <person name="Espinoza-Valles I."/>
            <person name="Vora G."/>
            <person name="Leekitcharoenphon P."/>
            <person name="Ussery D."/>
            <person name="Hoj L."/>
            <person name="Gomez-Gil B."/>
        </authorList>
    </citation>
    <scope>NUCLEOTIDE SEQUENCE [LARGE SCALE GENOMIC DNA]</scope>
    <source>
        <strain evidence="2">CAIM 1854 / LMG 25443</strain>
    </source>
</reference>
<dbReference type="EMBL" id="JPRD01000015">
    <property type="protein sequence ID" value="KIF53364.1"/>
    <property type="molecule type" value="Genomic_DNA"/>
</dbReference>
<dbReference type="PANTHER" id="PTHR23336">
    <property type="entry name" value="ZINC FINGER CW-TYPE COILED-COIL DOMAIN PROTEIN 3"/>
    <property type="match status" value="1"/>
</dbReference>
<organism evidence="1 2">
    <name type="scientific">Vibrio owensii CAIM 1854 = LMG 25443</name>
    <dbReference type="NCBI Taxonomy" id="1229493"/>
    <lineage>
        <taxon>Bacteria</taxon>
        <taxon>Pseudomonadati</taxon>
        <taxon>Pseudomonadota</taxon>
        <taxon>Gammaproteobacteria</taxon>
        <taxon>Vibrionales</taxon>
        <taxon>Vibrionaceae</taxon>
        <taxon>Vibrio</taxon>
    </lineage>
</organism>
<proteinExistence type="predicted"/>
<evidence type="ECO:0008006" key="3">
    <source>
        <dbReference type="Google" id="ProtNLM"/>
    </source>
</evidence>
<protein>
    <recommendedName>
        <fullName evidence="3">ATP-binding protein</fullName>
    </recommendedName>
</protein>
<comment type="caution">
    <text evidence="1">The sequence shown here is derived from an EMBL/GenBank/DDBJ whole genome shotgun (WGS) entry which is preliminary data.</text>
</comment>
<dbReference type="PATRIC" id="fig|1229493.5.peg.1212"/>
<dbReference type="Gene3D" id="3.30.565.10">
    <property type="entry name" value="Histidine kinase-like ATPase, C-terminal domain"/>
    <property type="match status" value="1"/>
</dbReference>
<dbReference type="RefSeq" id="WP_020194564.1">
    <property type="nucleotide sequence ID" value="NZ_BAOH01000005.1"/>
</dbReference>
<gene>
    <name evidence="1" type="ORF">H735_10610</name>
</gene>
<sequence>MLPMNLNNFLLGSRDSGYSLSDGVAEIIDNSIQANCSYVDIQTISNKKKVEAILYADNGKGMDFETIYNYLVIGQSSTFLATSGIGKYGVGAKLSAYNIGLRIDVWSRPEGSKEYMHTYYDLDEVAKSDSVVEIREPEYSELPPEVSAMMPSDANTIVRWSKLDKFPKKSFNSIKSELTTNLGRIFRTYIYHGLKLTFNGSEIKAFDPSMQLKGTYNDEILTKAYDGEDAKIRHFEPTFICQNEVLMERDGDVATLTVTVMPKEVTRKPGMGGDSLARALKLKSNQGNVSFVRSHREVGYALIPNLFGRAVVAEDRFIAVSVEFTPKFDKDFDVRIIKRGVEPQGSLRDILQEKLKAYIPIASKVLRQQWNSQEMDVDFEAIEQAVERMNILIAKSPEATKDASPVMVAQKHVELMKLASEIGLDHDASQNYLERKCSRPFVLERVKSLGANGSDFLDFTFNQDQVIIRVNESHNVYKKVWAPLHEISKLSKDELELVNPGETAKHSLEALNLMLIAFGRQQALLPVQNFNSSMSGWSEQLDRLIYQVAKSS</sequence>
<dbReference type="Pfam" id="PF13589">
    <property type="entry name" value="HATPase_c_3"/>
    <property type="match status" value="1"/>
</dbReference>
<name>A0A0C1ZB57_9VIBR</name>
<dbReference type="InterPro" id="IPR036890">
    <property type="entry name" value="HATPase_C_sf"/>
</dbReference>